<dbReference type="EMBL" id="PDCK01000043">
    <property type="protein sequence ID" value="PRQ30942.1"/>
    <property type="molecule type" value="Genomic_DNA"/>
</dbReference>
<dbReference type="STRING" id="74649.A0A2P6Q9T1"/>
<accession>A0A2P6Q9T1</accession>
<dbReference type="AlphaFoldDB" id="A0A2P6Q9T1"/>
<feature type="chain" id="PRO_5015144997" evidence="3">
    <location>
        <begin position="30"/>
        <end position="91"/>
    </location>
</feature>
<keyword evidence="5" id="KW-0808">Transferase</keyword>
<dbReference type="Gramene" id="PRQ30942">
    <property type="protein sequence ID" value="PRQ30942"/>
    <property type="gene ID" value="RchiOBHm_Chr5g0030061"/>
</dbReference>
<evidence type="ECO:0000256" key="1">
    <source>
        <dbReference type="ARBA" id="ARBA00022614"/>
    </source>
</evidence>
<dbReference type="Pfam" id="PF08263">
    <property type="entry name" value="LRRNT_2"/>
    <property type="match status" value="1"/>
</dbReference>
<keyword evidence="3" id="KW-0732">Signal</keyword>
<dbReference type="InterPro" id="IPR013210">
    <property type="entry name" value="LRR_N_plant-typ"/>
</dbReference>
<protein>
    <submittedName>
        <fullName evidence="5">Putative transferase</fullName>
        <ecNumber evidence="5">2.7.-.-</ecNumber>
    </submittedName>
</protein>
<sequence length="91" mass="10273">MAMEIAPTCLMSFTLILVQSVNFVPLVYGAPPLSEAKALLAFKERLMDPQNVLQSWDANIITPYSTWFGIRCNQDNKVFAVDLRGQSYMEI</sequence>
<reference evidence="5 6" key="1">
    <citation type="journal article" date="2018" name="Nat. Genet.">
        <title>The Rosa genome provides new insights in the design of modern roses.</title>
        <authorList>
            <person name="Bendahmane M."/>
        </authorList>
    </citation>
    <scope>NUCLEOTIDE SEQUENCE [LARGE SCALE GENOMIC DNA]</scope>
    <source>
        <strain evidence="6">cv. Old Blush</strain>
    </source>
</reference>
<dbReference type="EC" id="2.7.-.-" evidence="5"/>
<evidence type="ECO:0000313" key="6">
    <source>
        <dbReference type="Proteomes" id="UP000238479"/>
    </source>
</evidence>
<comment type="caution">
    <text evidence="5">The sequence shown here is derived from an EMBL/GenBank/DDBJ whole genome shotgun (WGS) entry which is preliminary data.</text>
</comment>
<proteinExistence type="predicted"/>
<dbReference type="Proteomes" id="UP000238479">
    <property type="component" value="Chromosome 5"/>
</dbReference>
<dbReference type="Gene3D" id="3.80.10.10">
    <property type="entry name" value="Ribonuclease Inhibitor"/>
    <property type="match status" value="1"/>
</dbReference>
<keyword evidence="1" id="KW-0433">Leucine-rich repeat</keyword>
<feature type="signal peptide" evidence="3">
    <location>
        <begin position="1"/>
        <end position="29"/>
    </location>
</feature>
<dbReference type="GO" id="GO:0016740">
    <property type="term" value="F:transferase activity"/>
    <property type="evidence" value="ECO:0007669"/>
    <property type="project" value="UniProtKB-KW"/>
</dbReference>
<name>A0A2P6Q9T1_ROSCH</name>
<evidence type="ECO:0000313" key="5">
    <source>
        <dbReference type="EMBL" id="PRQ30942.1"/>
    </source>
</evidence>
<evidence type="ECO:0000256" key="2">
    <source>
        <dbReference type="ARBA" id="ARBA00022737"/>
    </source>
</evidence>
<gene>
    <name evidence="5" type="ORF">RchiOBHm_Chr5g0030061</name>
</gene>
<keyword evidence="2" id="KW-0677">Repeat</keyword>
<keyword evidence="6" id="KW-1185">Reference proteome</keyword>
<evidence type="ECO:0000256" key="3">
    <source>
        <dbReference type="SAM" id="SignalP"/>
    </source>
</evidence>
<dbReference type="InterPro" id="IPR032675">
    <property type="entry name" value="LRR_dom_sf"/>
</dbReference>
<evidence type="ECO:0000259" key="4">
    <source>
        <dbReference type="Pfam" id="PF08263"/>
    </source>
</evidence>
<organism evidence="5 6">
    <name type="scientific">Rosa chinensis</name>
    <name type="common">China rose</name>
    <dbReference type="NCBI Taxonomy" id="74649"/>
    <lineage>
        <taxon>Eukaryota</taxon>
        <taxon>Viridiplantae</taxon>
        <taxon>Streptophyta</taxon>
        <taxon>Embryophyta</taxon>
        <taxon>Tracheophyta</taxon>
        <taxon>Spermatophyta</taxon>
        <taxon>Magnoliopsida</taxon>
        <taxon>eudicotyledons</taxon>
        <taxon>Gunneridae</taxon>
        <taxon>Pentapetalae</taxon>
        <taxon>rosids</taxon>
        <taxon>fabids</taxon>
        <taxon>Rosales</taxon>
        <taxon>Rosaceae</taxon>
        <taxon>Rosoideae</taxon>
        <taxon>Rosoideae incertae sedis</taxon>
        <taxon>Rosa</taxon>
    </lineage>
</organism>
<feature type="domain" description="Leucine-rich repeat-containing N-terminal plant-type" evidence="4">
    <location>
        <begin position="34"/>
        <end position="73"/>
    </location>
</feature>